<name>A0A7W8XQ51_9HYPH</name>
<dbReference type="AlphaFoldDB" id="A0A7W8XQ51"/>
<dbReference type="InterPro" id="IPR052553">
    <property type="entry name" value="CbiG_hydrolase"/>
</dbReference>
<organism evidence="2 3">
    <name type="scientific">Rhizobium paranaense</name>
    <dbReference type="NCBI Taxonomy" id="1650438"/>
    <lineage>
        <taxon>Bacteria</taxon>
        <taxon>Pseudomonadati</taxon>
        <taxon>Pseudomonadota</taxon>
        <taxon>Alphaproteobacteria</taxon>
        <taxon>Hyphomicrobiales</taxon>
        <taxon>Rhizobiaceae</taxon>
        <taxon>Rhizobium/Agrobacterium group</taxon>
        <taxon>Rhizobium</taxon>
    </lineage>
</organism>
<protein>
    <submittedName>
        <fullName evidence="2">Cobalt-precorrin 5A hydrolase</fullName>
        <ecNumber evidence="2">3.7.1.12</ecNumber>
    </submittedName>
</protein>
<keyword evidence="2" id="KW-0378">Hydrolase</keyword>
<reference evidence="2 3" key="1">
    <citation type="submission" date="2020-08" db="EMBL/GenBank/DDBJ databases">
        <title>Genomic Encyclopedia of Type Strains, Phase IV (KMG-V): Genome sequencing to study the core and pangenomes of soil and plant-associated prokaryotes.</title>
        <authorList>
            <person name="Whitman W."/>
        </authorList>
    </citation>
    <scope>NUCLEOTIDE SEQUENCE [LARGE SCALE GENOMIC DNA]</scope>
    <source>
        <strain evidence="2 3">SEMIA 4064</strain>
    </source>
</reference>
<dbReference type="GO" id="GO:0009236">
    <property type="term" value="P:cobalamin biosynthetic process"/>
    <property type="evidence" value="ECO:0007669"/>
    <property type="project" value="InterPro"/>
</dbReference>
<dbReference type="PANTHER" id="PTHR37477:SF1">
    <property type="entry name" value="COBALT-PRECORRIN-5A HYDROLASE"/>
    <property type="match status" value="1"/>
</dbReference>
<gene>
    <name evidence="2" type="ORF">GGD50_002175</name>
</gene>
<dbReference type="Pfam" id="PF01890">
    <property type="entry name" value="CbiG_C"/>
    <property type="match status" value="1"/>
</dbReference>
<dbReference type="PANTHER" id="PTHR37477">
    <property type="entry name" value="COBALT-PRECORRIN-5A HYDROLASE"/>
    <property type="match status" value="1"/>
</dbReference>
<feature type="domain" description="CobE/GbiG C-terminal" evidence="1">
    <location>
        <begin position="13"/>
        <end position="132"/>
    </location>
</feature>
<dbReference type="Gene3D" id="3.30.420.180">
    <property type="entry name" value="CobE/GbiG C-terminal domain"/>
    <property type="match status" value="1"/>
</dbReference>
<evidence type="ECO:0000313" key="3">
    <source>
        <dbReference type="Proteomes" id="UP000549882"/>
    </source>
</evidence>
<dbReference type="RefSeq" id="WP_107108329.1">
    <property type="nucleotide sequence ID" value="NZ_JACHBI010000003.1"/>
</dbReference>
<dbReference type="EC" id="3.7.1.12" evidence="2"/>
<evidence type="ECO:0000313" key="2">
    <source>
        <dbReference type="EMBL" id="MBB5573562.1"/>
    </source>
</evidence>
<evidence type="ECO:0000259" key="1">
    <source>
        <dbReference type="Pfam" id="PF01890"/>
    </source>
</evidence>
<dbReference type="InterPro" id="IPR036518">
    <property type="entry name" value="CobE/GbiG_C_sf"/>
</dbReference>
<dbReference type="Proteomes" id="UP000549882">
    <property type="component" value="Unassembled WGS sequence"/>
</dbReference>
<sequence length="135" mass="14441">MTSHPQPNARRYILGLGCERGTDWNDVRLLAERALRESGIEVAQVLAIASLDTRSNEPAILETAAHLQLPLRFFDAATLERETPRLKNPSEFVFARVGCHGVAEAAALAAAGPIAELVLPKIKSGFATAAIAKIG</sequence>
<keyword evidence="3" id="KW-1185">Reference proteome</keyword>
<dbReference type="SUPFAM" id="SSF159664">
    <property type="entry name" value="CobE/GbiG C-terminal domain-like"/>
    <property type="match status" value="1"/>
</dbReference>
<proteinExistence type="predicted"/>
<comment type="caution">
    <text evidence="2">The sequence shown here is derived from an EMBL/GenBank/DDBJ whole genome shotgun (WGS) entry which is preliminary data.</text>
</comment>
<dbReference type="InterPro" id="IPR002750">
    <property type="entry name" value="CobE/GbiG_C"/>
</dbReference>
<dbReference type="EMBL" id="JACHBI010000003">
    <property type="protein sequence ID" value="MBB5573562.1"/>
    <property type="molecule type" value="Genomic_DNA"/>
</dbReference>
<dbReference type="GO" id="GO:0043779">
    <property type="term" value="F:cobalt-precorrin-5A acetaldehyde-lyase activity"/>
    <property type="evidence" value="ECO:0007669"/>
    <property type="project" value="UniProtKB-EC"/>
</dbReference>
<accession>A0A7W8XQ51</accession>